<dbReference type="SUPFAM" id="SSF82171">
    <property type="entry name" value="DPP6 N-terminal domain-like"/>
    <property type="match status" value="1"/>
</dbReference>
<keyword evidence="1" id="KW-0732">Signal</keyword>
<accession>A0A7X0RD00</accession>
<dbReference type="AlphaFoldDB" id="A0A7X0RD00"/>
<keyword evidence="3" id="KW-1185">Reference proteome</keyword>
<evidence type="ECO:0000313" key="3">
    <source>
        <dbReference type="Proteomes" id="UP000523955"/>
    </source>
</evidence>
<dbReference type="PROSITE" id="PS51257">
    <property type="entry name" value="PROKAR_LIPOPROTEIN"/>
    <property type="match status" value="1"/>
</dbReference>
<proteinExistence type="predicted"/>
<evidence type="ECO:0000256" key="1">
    <source>
        <dbReference type="SAM" id="SignalP"/>
    </source>
</evidence>
<feature type="chain" id="PRO_5039553804" description="DUF5050 domain-containing protein" evidence="1">
    <location>
        <begin position="31"/>
        <end position="339"/>
    </location>
</feature>
<name>A0A7X0RD00_9ACTN</name>
<comment type="caution">
    <text evidence="2">The sequence shown here is derived from an EMBL/GenBank/DDBJ whole genome shotgun (WGS) entry which is preliminary data.</text>
</comment>
<dbReference type="RefSeq" id="WP_185251299.1">
    <property type="nucleotide sequence ID" value="NZ_JACKXE010000001.1"/>
</dbReference>
<feature type="signal peptide" evidence="1">
    <location>
        <begin position="1"/>
        <end position="30"/>
    </location>
</feature>
<dbReference type="EMBL" id="JACKXE010000001">
    <property type="protein sequence ID" value="MBB6625981.1"/>
    <property type="molecule type" value="Genomic_DNA"/>
</dbReference>
<organism evidence="2 3">
    <name type="scientific">Nocardioides luti</name>
    <dbReference type="NCBI Taxonomy" id="2761101"/>
    <lineage>
        <taxon>Bacteria</taxon>
        <taxon>Bacillati</taxon>
        <taxon>Actinomycetota</taxon>
        <taxon>Actinomycetes</taxon>
        <taxon>Propionibacteriales</taxon>
        <taxon>Nocardioidaceae</taxon>
        <taxon>Nocardioides</taxon>
    </lineage>
</organism>
<protein>
    <recommendedName>
        <fullName evidence="4">DUF5050 domain-containing protein</fullName>
    </recommendedName>
</protein>
<evidence type="ECO:0000313" key="2">
    <source>
        <dbReference type="EMBL" id="MBB6625981.1"/>
    </source>
</evidence>
<sequence>MGPRGKRRGAWMVRLVVALGLLGPAGLLTACGDDVATPGATSGSTIPVGDLTVRPGELVWAVGSTVHVGDRSEDVGRRIDQFVVGPHGIYYVSHGSLWFTDLDREKRVVERLRFTSPVLSPDGRYIGFLDFSTAPASTVVYDLETGRETVRDDSGMGDAKDDLADLYEDAEPFFLGFDHEAAYSQGVDDSVFRIPLDGSDVTVQRRGTGSGRVPAAVLPPPGQGRQIRTGLGGEISPDGTVALRNLMNLRFRPVARTGDGGPLDVALGGDRNRFAIAGWLDDHRVWGAAGRARGAVSLGRSATLVACDLRPGGRCEDLSDPIPLDDHHTVMFDGRWLGF</sequence>
<gene>
    <name evidence="2" type="ORF">H5V45_01485</name>
</gene>
<reference evidence="2 3" key="1">
    <citation type="submission" date="2020-08" db="EMBL/GenBank/DDBJ databases">
        <authorList>
            <person name="Seo M.-J."/>
        </authorList>
    </citation>
    <scope>NUCLEOTIDE SEQUENCE [LARGE SCALE GENOMIC DNA]</scope>
    <source>
        <strain evidence="2 3">KIGAM211</strain>
    </source>
</reference>
<evidence type="ECO:0008006" key="4">
    <source>
        <dbReference type="Google" id="ProtNLM"/>
    </source>
</evidence>
<dbReference type="Proteomes" id="UP000523955">
    <property type="component" value="Unassembled WGS sequence"/>
</dbReference>